<protein>
    <recommendedName>
        <fullName evidence="3">Endonuclease/exonuclease/phosphatase domain-containing protein</fullName>
    </recommendedName>
</protein>
<organism evidence="2">
    <name type="scientific">Volvox carteri f. nagariensis</name>
    <dbReference type="NCBI Taxonomy" id="3068"/>
    <lineage>
        <taxon>Eukaryota</taxon>
        <taxon>Viridiplantae</taxon>
        <taxon>Chlorophyta</taxon>
        <taxon>core chlorophytes</taxon>
        <taxon>Chlorophyceae</taxon>
        <taxon>CS clade</taxon>
        <taxon>Chlamydomonadales</taxon>
        <taxon>Volvocaceae</taxon>
        <taxon>Volvox</taxon>
    </lineage>
</organism>
<dbReference type="InterPro" id="IPR036691">
    <property type="entry name" value="Endo/exonu/phosph_ase_sf"/>
</dbReference>
<dbReference type="eggNOG" id="KOG0620">
    <property type="taxonomic scope" value="Eukaryota"/>
</dbReference>
<dbReference type="EMBL" id="GL378384">
    <property type="protein sequence ID" value="EFJ42310.1"/>
    <property type="molecule type" value="Genomic_DNA"/>
</dbReference>
<dbReference type="KEGG" id="vcn:VOLCADRAFT_97721"/>
<dbReference type="GO" id="GO:0000175">
    <property type="term" value="F:3'-5'-RNA exonuclease activity"/>
    <property type="evidence" value="ECO:0007669"/>
    <property type="project" value="TreeGrafter"/>
</dbReference>
<dbReference type="Gene3D" id="3.60.10.10">
    <property type="entry name" value="Endonuclease/exonuclease/phosphatase"/>
    <property type="match status" value="2"/>
</dbReference>
<dbReference type="PANTHER" id="PTHR12121">
    <property type="entry name" value="CARBON CATABOLITE REPRESSOR PROTEIN 4"/>
    <property type="match status" value="1"/>
</dbReference>
<dbReference type="SUPFAM" id="SSF56219">
    <property type="entry name" value="DNase I-like"/>
    <property type="match status" value="1"/>
</dbReference>
<evidence type="ECO:0000313" key="1">
    <source>
        <dbReference type="EMBL" id="EFJ42310.1"/>
    </source>
</evidence>
<dbReference type="OrthoDB" id="2866996at2759"/>
<name>D8UDG9_VOLCA</name>
<proteinExistence type="predicted"/>
<dbReference type="STRING" id="3068.D8UDG9"/>
<evidence type="ECO:0000313" key="2">
    <source>
        <dbReference type="Proteomes" id="UP000001058"/>
    </source>
</evidence>
<evidence type="ECO:0008006" key="3">
    <source>
        <dbReference type="Google" id="ProtNLM"/>
    </source>
</evidence>
<keyword evidence="2" id="KW-1185">Reference proteome</keyword>
<dbReference type="Proteomes" id="UP000001058">
    <property type="component" value="Unassembled WGS sequence"/>
</dbReference>
<dbReference type="AlphaFoldDB" id="D8UDG9"/>
<accession>D8UDG9</accession>
<dbReference type="GeneID" id="9627664"/>
<sequence length="499" mass="53998">MGDRDEVNLYGRLRLNAKRSPLQLAPAISALCGATAQGDTLLAVDVLPVCAAALNRALWAASPPRASTQGQRVRISPQLDLHPTATHPADRSYIPSPNSLKVISYNILAPKYASYNSYCPPQFLAWKYRRGGLLRELDHLNPDLLGLQVGPVTGPPEGVALMWREGVLEAVTSRQQLYSKMDPGVAGLPPGVAGTRPWSKLRELGEGVLMSLFRHKPTGRLLVAAVTHLFWNPDFPDVKALQAALLCGSLSTFARTSAAASRRSRRSRVQKNPFSALLFLPYFLLYEEPTWSCPHKAPPHAPDARCARHAPVRLETVEMVEVVEVVEMVEMVVVSCQMIPIWVPPGGLASGVYSLLSHGSLPPKHPDHPATRVWEGEPPAPPGSQRFPAVPLTSAQLQLTSMNAEFFGREPPLTTRTATWAGCIDFVWLSRGDFAVSSALAMPYSDDGLPPLGPDGGGGDGGGREASWRDPFADIAFTAIPDEFFPSDHLAVGGEIMVL</sequence>
<dbReference type="InParanoid" id="D8UDG9"/>
<dbReference type="RefSeq" id="XP_002956708.1">
    <property type="nucleotide sequence ID" value="XM_002956662.1"/>
</dbReference>
<dbReference type="FunCoup" id="D8UDG9">
    <property type="interactions" value="191"/>
</dbReference>
<dbReference type="PANTHER" id="PTHR12121:SF100">
    <property type="entry name" value="POLY(A)-SPECIFIC RIBONUCLEASE"/>
    <property type="match status" value="1"/>
</dbReference>
<gene>
    <name evidence="1" type="ORF">VOLCADRAFT_97721</name>
</gene>
<reference evidence="1 2" key="1">
    <citation type="journal article" date="2010" name="Science">
        <title>Genomic analysis of organismal complexity in the multicellular green alga Volvox carteri.</title>
        <authorList>
            <person name="Prochnik S.E."/>
            <person name="Umen J."/>
            <person name="Nedelcu A.M."/>
            <person name="Hallmann A."/>
            <person name="Miller S.M."/>
            <person name="Nishii I."/>
            <person name="Ferris P."/>
            <person name="Kuo A."/>
            <person name="Mitros T."/>
            <person name="Fritz-Laylin L.K."/>
            <person name="Hellsten U."/>
            <person name="Chapman J."/>
            <person name="Simakov O."/>
            <person name="Rensing S.A."/>
            <person name="Terry A."/>
            <person name="Pangilinan J."/>
            <person name="Kapitonov V."/>
            <person name="Jurka J."/>
            <person name="Salamov A."/>
            <person name="Shapiro H."/>
            <person name="Schmutz J."/>
            <person name="Grimwood J."/>
            <person name="Lindquist E."/>
            <person name="Lucas S."/>
            <person name="Grigoriev I.V."/>
            <person name="Schmitt R."/>
            <person name="Kirk D."/>
            <person name="Rokhsar D.S."/>
        </authorList>
    </citation>
    <scope>NUCLEOTIDE SEQUENCE [LARGE SCALE GENOMIC DNA]</scope>
    <source>
        <strain evidence="2">f. Nagariensis / Eve</strain>
    </source>
</reference>
<dbReference type="InterPro" id="IPR050410">
    <property type="entry name" value="CCR4/nocturin_mRNA_transcr"/>
</dbReference>